<evidence type="ECO:0000313" key="11">
    <source>
        <dbReference type="Proteomes" id="UP000479756"/>
    </source>
</evidence>
<accession>A0A7C9PMA4</accession>
<keyword evidence="5 8" id="KW-0812">Transmembrane</keyword>
<keyword evidence="3" id="KW-1003">Cell membrane</keyword>
<evidence type="ECO:0000259" key="9">
    <source>
        <dbReference type="PROSITE" id="PS50928"/>
    </source>
</evidence>
<dbReference type="Pfam" id="PF00528">
    <property type="entry name" value="BPD_transp_1"/>
    <property type="match status" value="1"/>
</dbReference>
<dbReference type="PROSITE" id="PS50928">
    <property type="entry name" value="ABC_TM1"/>
    <property type="match status" value="1"/>
</dbReference>
<feature type="domain" description="ABC transmembrane type-1" evidence="9">
    <location>
        <begin position="43"/>
        <end position="230"/>
    </location>
</feature>
<evidence type="ECO:0000256" key="1">
    <source>
        <dbReference type="ARBA" id="ARBA00004429"/>
    </source>
</evidence>
<comment type="caution">
    <text evidence="10">The sequence shown here is derived from an EMBL/GenBank/DDBJ whole genome shotgun (WGS) entry which is preliminary data.</text>
</comment>
<dbReference type="AlphaFoldDB" id="A0A7C9PMA4"/>
<dbReference type="InterPro" id="IPR000515">
    <property type="entry name" value="MetI-like"/>
</dbReference>
<comment type="similarity">
    <text evidence="8">Belongs to the binding-protein-dependent transport system permease family.</text>
</comment>
<dbReference type="Proteomes" id="UP000479756">
    <property type="component" value="Unassembled WGS sequence"/>
</dbReference>
<dbReference type="CDD" id="cd06261">
    <property type="entry name" value="TM_PBP2"/>
    <property type="match status" value="1"/>
</dbReference>
<evidence type="ECO:0000256" key="2">
    <source>
        <dbReference type="ARBA" id="ARBA00022448"/>
    </source>
</evidence>
<evidence type="ECO:0000256" key="4">
    <source>
        <dbReference type="ARBA" id="ARBA00022519"/>
    </source>
</evidence>
<dbReference type="Gene3D" id="1.10.3720.10">
    <property type="entry name" value="MetI-like"/>
    <property type="match status" value="1"/>
</dbReference>
<feature type="transmembrane region" description="Helical" evidence="8">
    <location>
        <begin position="212"/>
        <end position="231"/>
    </location>
</feature>
<keyword evidence="2 8" id="KW-0813">Transport</keyword>
<keyword evidence="4" id="KW-0997">Cell inner membrane</keyword>
<dbReference type="PANTHER" id="PTHR43357:SF4">
    <property type="entry name" value="INNER MEMBRANE ABC TRANSPORTER PERMEASE PROTEIN YDCV"/>
    <property type="match status" value="1"/>
</dbReference>
<dbReference type="PANTHER" id="PTHR43357">
    <property type="entry name" value="INNER MEMBRANE ABC TRANSPORTER PERMEASE PROTEIN YDCV"/>
    <property type="match status" value="1"/>
</dbReference>
<dbReference type="InterPro" id="IPR035906">
    <property type="entry name" value="MetI-like_sf"/>
</dbReference>
<proteinExistence type="inferred from homology"/>
<keyword evidence="7 8" id="KW-0472">Membrane</keyword>
<evidence type="ECO:0000256" key="5">
    <source>
        <dbReference type="ARBA" id="ARBA00022692"/>
    </source>
</evidence>
<name>A0A7C9PMA4_9MICO</name>
<organism evidence="10 11">
    <name type="scientific">Galbitalea soli</name>
    <dbReference type="NCBI Taxonomy" id="1268042"/>
    <lineage>
        <taxon>Bacteria</taxon>
        <taxon>Bacillati</taxon>
        <taxon>Actinomycetota</taxon>
        <taxon>Actinomycetes</taxon>
        <taxon>Micrococcales</taxon>
        <taxon>Microbacteriaceae</taxon>
        <taxon>Galbitalea</taxon>
    </lineage>
</organism>
<evidence type="ECO:0000313" key="10">
    <source>
        <dbReference type="EMBL" id="NEM90667.1"/>
    </source>
</evidence>
<dbReference type="GO" id="GO:0005886">
    <property type="term" value="C:plasma membrane"/>
    <property type="evidence" value="ECO:0007669"/>
    <property type="project" value="UniProtKB-SubCell"/>
</dbReference>
<dbReference type="EMBL" id="JAAGWZ010000001">
    <property type="protein sequence ID" value="NEM90667.1"/>
    <property type="molecule type" value="Genomic_DNA"/>
</dbReference>
<dbReference type="GO" id="GO:0055085">
    <property type="term" value="P:transmembrane transport"/>
    <property type="evidence" value="ECO:0007669"/>
    <property type="project" value="InterPro"/>
</dbReference>
<comment type="subcellular location">
    <subcellularLocation>
        <location evidence="1">Cell inner membrane</location>
        <topology evidence="1">Multi-pass membrane protein</topology>
    </subcellularLocation>
    <subcellularLocation>
        <location evidence="8">Cell membrane</location>
        <topology evidence="8">Multi-pass membrane protein</topology>
    </subcellularLocation>
</comment>
<evidence type="ECO:0000256" key="3">
    <source>
        <dbReference type="ARBA" id="ARBA00022475"/>
    </source>
</evidence>
<feature type="transmembrane region" description="Helical" evidence="8">
    <location>
        <begin position="46"/>
        <end position="66"/>
    </location>
</feature>
<gene>
    <name evidence="10" type="ORF">G3T37_04790</name>
</gene>
<feature type="transmembrane region" description="Helical" evidence="8">
    <location>
        <begin position="108"/>
        <end position="129"/>
    </location>
</feature>
<protein>
    <submittedName>
        <fullName evidence="10">ABC transporter permease subunit</fullName>
    </submittedName>
</protein>
<evidence type="ECO:0000256" key="6">
    <source>
        <dbReference type="ARBA" id="ARBA00022989"/>
    </source>
</evidence>
<keyword evidence="11" id="KW-1185">Reference proteome</keyword>
<evidence type="ECO:0000256" key="8">
    <source>
        <dbReference type="RuleBase" id="RU363032"/>
    </source>
</evidence>
<evidence type="ECO:0000256" key="7">
    <source>
        <dbReference type="ARBA" id="ARBA00023136"/>
    </source>
</evidence>
<feature type="transmembrane region" description="Helical" evidence="8">
    <location>
        <begin position="78"/>
        <end position="102"/>
    </location>
</feature>
<sequence length="243" mass="26341">MVQFSLRIGQTDSHGVQKLGFQHYLDIVQPANEADYDQLFQGLGNSLVICALTVAMVLLLLLPTMILVELRFPSLRRVLEFVCIVPITIPSIVLVVGFVPVYSVVAQLFGSSPWTLAFAIGIIVLPYAYRPIATNLASVDVVILSEAGRSLGAGWGSVLTRVIVPNLRRGILSSVFITIAVVLGEFTIASFLSQNTFQTALILLQQTDPYVAVIFAVVALVFAFILLVVIGRIGSVGRSRRTP</sequence>
<reference evidence="10 11" key="1">
    <citation type="journal article" date="2014" name="Int. J. Syst. Evol. Microbiol.">
        <title>Description of Galbitalea soli gen. nov., sp. nov., and Frondihabitans sucicola sp. nov.</title>
        <authorList>
            <person name="Kim S.J."/>
            <person name="Lim J.M."/>
            <person name="Ahn J.H."/>
            <person name="Weon H.Y."/>
            <person name="Hamada M."/>
            <person name="Suzuki K."/>
            <person name="Ahn T.Y."/>
            <person name="Kwon S.W."/>
        </authorList>
    </citation>
    <scope>NUCLEOTIDE SEQUENCE [LARGE SCALE GENOMIC DNA]</scope>
    <source>
        <strain evidence="10 11">NBRC 108727</strain>
    </source>
</reference>
<feature type="transmembrane region" description="Helical" evidence="8">
    <location>
        <begin position="171"/>
        <end position="192"/>
    </location>
</feature>
<dbReference type="SUPFAM" id="SSF161098">
    <property type="entry name" value="MetI-like"/>
    <property type="match status" value="1"/>
</dbReference>
<keyword evidence="6 8" id="KW-1133">Transmembrane helix</keyword>